<dbReference type="PANTHER" id="PTHR33931">
    <property type="entry name" value="HOLIN-LIKE PROTEIN CIDA-RELATED"/>
    <property type="match status" value="1"/>
</dbReference>
<comment type="subcellular location">
    <subcellularLocation>
        <location evidence="1">Cell membrane</location>
        <topology evidence="1">Multi-pass membrane protein</topology>
    </subcellularLocation>
</comment>
<keyword evidence="2" id="KW-1003">Cell membrane</keyword>
<evidence type="ECO:0000256" key="2">
    <source>
        <dbReference type="ARBA" id="ARBA00022475"/>
    </source>
</evidence>
<dbReference type="InterPro" id="IPR005538">
    <property type="entry name" value="LrgA/CidA"/>
</dbReference>
<evidence type="ECO:0000313" key="8">
    <source>
        <dbReference type="Proteomes" id="UP001172055"/>
    </source>
</evidence>
<protein>
    <submittedName>
        <fullName evidence="7">CidA/LrgA family holin-like protein</fullName>
    </submittedName>
</protein>
<evidence type="ECO:0000256" key="6">
    <source>
        <dbReference type="SAM" id="Phobius"/>
    </source>
</evidence>
<keyword evidence="8" id="KW-1185">Reference proteome</keyword>
<evidence type="ECO:0000256" key="5">
    <source>
        <dbReference type="ARBA" id="ARBA00023136"/>
    </source>
</evidence>
<keyword evidence="3 6" id="KW-0812">Transmembrane</keyword>
<dbReference type="EMBL" id="JAUJWV010000003">
    <property type="protein sequence ID" value="MDN7243077.1"/>
    <property type="molecule type" value="Genomic_DNA"/>
</dbReference>
<evidence type="ECO:0000256" key="4">
    <source>
        <dbReference type="ARBA" id="ARBA00022989"/>
    </source>
</evidence>
<sequence>MKFVIIFLQIAVLYGIYLLGEEIRNLFHLPLPGSIIGFLLLFAALMLKIYPLRWIESGAHFLLMFLSLFFIPATVGAMEYGELFTGKGILLIVIVFISTLMTLGISGLLSQWAARSADQKGGN</sequence>
<reference evidence="7 8" key="1">
    <citation type="submission" date="2023-06" db="EMBL/GenBank/DDBJ databases">
        <title>Novel species in genus Planococcus.</title>
        <authorList>
            <person name="Ning S."/>
        </authorList>
    </citation>
    <scope>NUCLEOTIDE SEQUENCE [LARGE SCALE GENOMIC DNA]</scope>
    <source>
        <strain evidence="7 8">N028</strain>
    </source>
</reference>
<dbReference type="NCBIfam" id="NF002460">
    <property type="entry name" value="PRK01658.1"/>
    <property type="match status" value="1"/>
</dbReference>
<keyword evidence="5 6" id="KW-0472">Membrane</keyword>
<accession>A0ABT8N5B5</accession>
<comment type="caution">
    <text evidence="7">The sequence shown here is derived from an EMBL/GenBank/DDBJ whole genome shotgun (WGS) entry which is preliminary data.</text>
</comment>
<evidence type="ECO:0000313" key="7">
    <source>
        <dbReference type="EMBL" id="MDN7243077.1"/>
    </source>
</evidence>
<keyword evidence="4 6" id="KW-1133">Transmembrane helix</keyword>
<gene>
    <name evidence="7" type="ORF">QWY14_14835</name>
</gene>
<dbReference type="PANTHER" id="PTHR33931:SF6">
    <property type="entry name" value="INTEGRAL MEMBRANE PROTEIN YXZK-RELATED"/>
    <property type="match status" value="1"/>
</dbReference>
<evidence type="ECO:0000256" key="1">
    <source>
        <dbReference type="ARBA" id="ARBA00004651"/>
    </source>
</evidence>
<feature type="transmembrane region" description="Helical" evidence="6">
    <location>
        <begin position="30"/>
        <end position="47"/>
    </location>
</feature>
<proteinExistence type="predicted"/>
<feature type="transmembrane region" description="Helical" evidence="6">
    <location>
        <begin position="59"/>
        <end position="77"/>
    </location>
</feature>
<evidence type="ECO:0000256" key="3">
    <source>
        <dbReference type="ARBA" id="ARBA00022692"/>
    </source>
</evidence>
<dbReference type="RefSeq" id="WP_301724635.1">
    <property type="nucleotide sequence ID" value="NZ_JAUJWV010000003.1"/>
</dbReference>
<dbReference type="Proteomes" id="UP001172055">
    <property type="component" value="Unassembled WGS sequence"/>
</dbReference>
<feature type="transmembrane region" description="Helical" evidence="6">
    <location>
        <begin position="89"/>
        <end position="110"/>
    </location>
</feature>
<dbReference type="Pfam" id="PF03788">
    <property type="entry name" value="LrgA"/>
    <property type="match status" value="1"/>
</dbReference>
<organism evidence="7 8">
    <name type="scientific">Planococcus shixiaomingii</name>
    <dbReference type="NCBI Taxonomy" id="3058393"/>
    <lineage>
        <taxon>Bacteria</taxon>
        <taxon>Bacillati</taxon>
        <taxon>Bacillota</taxon>
        <taxon>Bacilli</taxon>
        <taxon>Bacillales</taxon>
        <taxon>Caryophanaceae</taxon>
        <taxon>Planococcus</taxon>
    </lineage>
</organism>
<name>A0ABT8N5B5_9BACL</name>